<gene>
    <name evidence="12" type="ORF">GDO81_012835</name>
</gene>
<evidence type="ECO:0000256" key="6">
    <source>
        <dbReference type="ARBA" id="ARBA00023163"/>
    </source>
</evidence>
<proteinExistence type="inferred from homology"/>
<evidence type="ECO:0000313" key="13">
    <source>
        <dbReference type="Proteomes" id="UP000824782"/>
    </source>
</evidence>
<dbReference type="PANTHER" id="PTHR11850">
    <property type="entry name" value="HOMEOBOX PROTEIN TRANSCRIPTION FACTORS"/>
    <property type="match status" value="1"/>
</dbReference>
<dbReference type="SMART" id="SM00389">
    <property type="entry name" value="HOX"/>
    <property type="match status" value="1"/>
</dbReference>
<evidence type="ECO:0000256" key="3">
    <source>
        <dbReference type="ARBA" id="ARBA00023125"/>
    </source>
</evidence>
<dbReference type="InterPro" id="IPR008422">
    <property type="entry name" value="KN_HD"/>
</dbReference>
<evidence type="ECO:0000313" key="12">
    <source>
        <dbReference type="EMBL" id="KAG8565408.1"/>
    </source>
</evidence>
<dbReference type="EMBL" id="WNYA01000006">
    <property type="protein sequence ID" value="KAG8565408.1"/>
    <property type="molecule type" value="Genomic_DNA"/>
</dbReference>
<dbReference type="PROSITE" id="PS50071">
    <property type="entry name" value="HOMEOBOX_2"/>
    <property type="match status" value="1"/>
</dbReference>
<evidence type="ECO:0000256" key="7">
    <source>
        <dbReference type="ARBA" id="ARBA00023242"/>
    </source>
</evidence>
<evidence type="ECO:0000256" key="8">
    <source>
        <dbReference type="ARBA" id="ARBA00038021"/>
    </source>
</evidence>
<dbReference type="SUPFAM" id="SSF46689">
    <property type="entry name" value="Homeodomain-like"/>
    <property type="match status" value="1"/>
</dbReference>
<protein>
    <recommendedName>
        <fullName evidence="11">Homeobox domain-containing protein</fullName>
    </recommendedName>
</protein>
<keyword evidence="7 9" id="KW-0539">Nucleus</keyword>
<evidence type="ECO:0000256" key="10">
    <source>
        <dbReference type="SAM" id="MobiDB-lite"/>
    </source>
</evidence>
<evidence type="ECO:0000256" key="9">
    <source>
        <dbReference type="PROSITE-ProRule" id="PRU00108"/>
    </source>
</evidence>
<keyword evidence="6" id="KW-0804">Transcription</keyword>
<evidence type="ECO:0000256" key="4">
    <source>
        <dbReference type="ARBA" id="ARBA00023155"/>
    </source>
</evidence>
<feature type="region of interest" description="Disordered" evidence="10">
    <location>
        <begin position="202"/>
        <end position="231"/>
    </location>
</feature>
<dbReference type="CDD" id="cd00086">
    <property type="entry name" value="homeodomain"/>
    <property type="match status" value="1"/>
</dbReference>
<keyword evidence="5" id="KW-0010">Activator</keyword>
<dbReference type="GO" id="GO:0048513">
    <property type="term" value="P:animal organ development"/>
    <property type="evidence" value="ECO:0007669"/>
    <property type="project" value="UniProtKB-ARBA"/>
</dbReference>
<dbReference type="GO" id="GO:0005634">
    <property type="term" value="C:nucleus"/>
    <property type="evidence" value="ECO:0007669"/>
    <property type="project" value="UniProtKB-SubCell"/>
</dbReference>
<keyword evidence="3 9" id="KW-0238">DNA-binding</keyword>
<comment type="subcellular location">
    <subcellularLocation>
        <location evidence="1 9">Nucleus</location>
    </subcellularLocation>
</comment>
<dbReference type="GO" id="GO:0006355">
    <property type="term" value="P:regulation of DNA-templated transcription"/>
    <property type="evidence" value="ECO:0007669"/>
    <property type="project" value="InterPro"/>
</dbReference>
<dbReference type="Pfam" id="PF05920">
    <property type="entry name" value="Homeobox_KN"/>
    <property type="match status" value="1"/>
</dbReference>
<keyword evidence="4 9" id="KW-0371">Homeobox</keyword>
<reference evidence="12" key="1">
    <citation type="thesis" date="2020" institute="ProQuest LLC" country="789 East Eisenhower Parkway, Ann Arbor, MI, USA">
        <title>Comparative Genomics and Chromosome Evolution.</title>
        <authorList>
            <person name="Mudd A.B."/>
        </authorList>
    </citation>
    <scope>NUCLEOTIDE SEQUENCE</scope>
    <source>
        <strain evidence="12">237g6f4</strain>
        <tissue evidence="12">Blood</tissue>
    </source>
</reference>
<comment type="caution">
    <text evidence="12">The sequence shown here is derived from an EMBL/GenBank/DDBJ whole genome shotgun (WGS) entry which is preliminary data.</text>
</comment>
<evidence type="ECO:0000256" key="5">
    <source>
        <dbReference type="ARBA" id="ARBA00023159"/>
    </source>
</evidence>
<dbReference type="InterPro" id="IPR001356">
    <property type="entry name" value="HD"/>
</dbReference>
<organism evidence="12 13">
    <name type="scientific">Engystomops pustulosus</name>
    <name type="common">Tungara frog</name>
    <name type="synonym">Physalaemus pustulosus</name>
    <dbReference type="NCBI Taxonomy" id="76066"/>
    <lineage>
        <taxon>Eukaryota</taxon>
        <taxon>Metazoa</taxon>
        <taxon>Chordata</taxon>
        <taxon>Craniata</taxon>
        <taxon>Vertebrata</taxon>
        <taxon>Euteleostomi</taxon>
        <taxon>Amphibia</taxon>
        <taxon>Batrachia</taxon>
        <taxon>Anura</taxon>
        <taxon>Neobatrachia</taxon>
        <taxon>Hyloidea</taxon>
        <taxon>Leptodactylidae</taxon>
        <taxon>Leiuperinae</taxon>
        <taxon>Engystomops</taxon>
    </lineage>
</organism>
<keyword evidence="13" id="KW-1185">Reference proteome</keyword>
<feature type="region of interest" description="Disordered" evidence="10">
    <location>
        <begin position="106"/>
        <end position="137"/>
    </location>
</feature>
<dbReference type="GO" id="GO:0003677">
    <property type="term" value="F:DNA binding"/>
    <property type="evidence" value="ECO:0007669"/>
    <property type="project" value="UniProtKB-UniRule"/>
</dbReference>
<sequence>MGEPIMNHVFTRPAVVEEMERVHRTDSEAGEDDSSVELEVPVKRKRRGNLPKESVKILRDWLYNNRHNAYPSEIEKNALSGKTRLTVLQICNWFINARRRILPDMLRKDGKDPEQYTMSRKGNKTPDPPAPRNSRAINRMKPMELSTITQVEHQTIPSMLVVPPMASIVPLIYPFRHPIHAVATVSHDVILQKMAPTIKAEDASYSPELPNKRVCRSSNDRGYTPPPASSTCLEGPKISRLQILAHVATQCIAEMEAEEARREAAKSALNSFNMERM</sequence>
<evidence type="ECO:0000256" key="1">
    <source>
        <dbReference type="ARBA" id="ARBA00004123"/>
    </source>
</evidence>
<feature type="DNA-binding region" description="Homeobox" evidence="9">
    <location>
        <begin position="43"/>
        <end position="105"/>
    </location>
</feature>
<dbReference type="FunFam" id="1.10.10.60:FF:000059">
    <property type="entry name" value="TGFB-induced factor homeobox 1"/>
    <property type="match status" value="1"/>
</dbReference>
<accession>A0AAV7B3N6</accession>
<dbReference type="Gene3D" id="1.10.10.60">
    <property type="entry name" value="Homeodomain-like"/>
    <property type="match status" value="1"/>
</dbReference>
<dbReference type="Proteomes" id="UP000824782">
    <property type="component" value="Unassembled WGS sequence"/>
</dbReference>
<dbReference type="InterPro" id="IPR050224">
    <property type="entry name" value="TALE_homeobox"/>
</dbReference>
<dbReference type="InterPro" id="IPR009057">
    <property type="entry name" value="Homeodomain-like_sf"/>
</dbReference>
<name>A0AAV7B3N6_ENGPU</name>
<comment type="similarity">
    <text evidence="8">Belongs to the TALE/TGIF homeobox family.</text>
</comment>
<evidence type="ECO:0000259" key="11">
    <source>
        <dbReference type="PROSITE" id="PS50071"/>
    </source>
</evidence>
<keyword evidence="2" id="KW-0805">Transcription regulation</keyword>
<feature type="domain" description="Homeobox" evidence="11">
    <location>
        <begin position="41"/>
        <end position="104"/>
    </location>
</feature>
<evidence type="ECO:0000256" key="2">
    <source>
        <dbReference type="ARBA" id="ARBA00023015"/>
    </source>
</evidence>
<dbReference type="AlphaFoldDB" id="A0AAV7B3N6"/>